<evidence type="ECO:0000313" key="8">
    <source>
        <dbReference type="EMBL" id="MFD1813107.1"/>
    </source>
</evidence>
<dbReference type="InterPro" id="IPR010432">
    <property type="entry name" value="RDD"/>
</dbReference>
<gene>
    <name evidence="8" type="ORF">ACFSJG_12830</name>
</gene>
<evidence type="ECO:0000256" key="2">
    <source>
        <dbReference type="ARBA" id="ARBA00022692"/>
    </source>
</evidence>
<comment type="subcellular location">
    <subcellularLocation>
        <location evidence="1">Membrane</location>
        <topology evidence="1">Multi-pass membrane protein</topology>
    </subcellularLocation>
</comment>
<dbReference type="EMBL" id="JBHUFB010000010">
    <property type="protein sequence ID" value="MFD1813107.1"/>
    <property type="molecule type" value="Genomic_DNA"/>
</dbReference>
<feature type="transmembrane region" description="Helical" evidence="6">
    <location>
        <begin position="78"/>
        <end position="97"/>
    </location>
</feature>
<evidence type="ECO:0000256" key="5">
    <source>
        <dbReference type="SAM" id="MobiDB-lite"/>
    </source>
</evidence>
<keyword evidence="2 6" id="KW-0812">Transmembrane</keyword>
<dbReference type="Pfam" id="PF06271">
    <property type="entry name" value="RDD"/>
    <property type="match status" value="1"/>
</dbReference>
<evidence type="ECO:0000259" key="7">
    <source>
        <dbReference type="Pfam" id="PF06271"/>
    </source>
</evidence>
<name>A0ABW4P3M0_9NOCA</name>
<reference evidence="9" key="1">
    <citation type="journal article" date="2019" name="Int. J. Syst. Evol. Microbiol.">
        <title>The Global Catalogue of Microorganisms (GCM) 10K type strain sequencing project: providing services to taxonomists for standard genome sequencing and annotation.</title>
        <authorList>
            <consortium name="The Broad Institute Genomics Platform"/>
            <consortium name="The Broad Institute Genome Sequencing Center for Infectious Disease"/>
            <person name="Wu L."/>
            <person name="Ma J."/>
        </authorList>
    </citation>
    <scope>NUCLEOTIDE SEQUENCE [LARGE SCALE GENOMIC DNA]</scope>
    <source>
        <strain evidence="9">DT72</strain>
    </source>
</reference>
<evidence type="ECO:0000313" key="9">
    <source>
        <dbReference type="Proteomes" id="UP001597286"/>
    </source>
</evidence>
<sequence>MARMTGSWLSGPTAALPLDDDGTPKYRGERLGLPEIGPGSLVGTGRRLGALMLDWLMAGGVSILILGGDALDSRLSSVVLLVWFVVGVVTVTLFSFTPGQYIVGLQVARIDKPVGVGIVRALARQVLLVFMVPPLITDIEGRGMHDRATGTALVRSR</sequence>
<evidence type="ECO:0000256" key="1">
    <source>
        <dbReference type="ARBA" id="ARBA00004141"/>
    </source>
</evidence>
<accession>A0ABW4P3M0</accession>
<evidence type="ECO:0000256" key="6">
    <source>
        <dbReference type="SAM" id="Phobius"/>
    </source>
</evidence>
<feature type="region of interest" description="Disordered" evidence="5">
    <location>
        <begin position="1"/>
        <end position="22"/>
    </location>
</feature>
<dbReference type="PIRSF" id="PIRSF021697">
    <property type="entry name" value="UCP021697"/>
    <property type="match status" value="1"/>
</dbReference>
<dbReference type="Proteomes" id="UP001597286">
    <property type="component" value="Unassembled WGS sequence"/>
</dbReference>
<evidence type="ECO:0000256" key="4">
    <source>
        <dbReference type="ARBA" id="ARBA00023136"/>
    </source>
</evidence>
<evidence type="ECO:0000256" key="3">
    <source>
        <dbReference type="ARBA" id="ARBA00022989"/>
    </source>
</evidence>
<keyword evidence="9" id="KW-1185">Reference proteome</keyword>
<dbReference type="RefSeq" id="WP_378485602.1">
    <property type="nucleotide sequence ID" value="NZ_JBHUFB010000010.1"/>
</dbReference>
<dbReference type="InterPro" id="IPR016795">
    <property type="entry name" value="UCP021697"/>
</dbReference>
<feature type="domain" description="RDD" evidence="7">
    <location>
        <begin position="43"/>
        <end position="135"/>
    </location>
</feature>
<proteinExistence type="predicted"/>
<protein>
    <submittedName>
        <fullName evidence="8">RDD family protein</fullName>
    </submittedName>
</protein>
<comment type="caution">
    <text evidence="8">The sequence shown here is derived from an EMBL/GenBank/DDBJ whole genome shotgun (WGS) entry which is preliminary data.</text>
</comment>
<feature type="transmembrane region" description="Helical" evidence="6">
    <location>
        <begin position="48"/>
        <end position="66"/>
    </location>
</feature>
<keyword evidence="4 6" id="KW-0472">Membrane</keyword>
<keyword evidence="3 6" id="KW-1133">Transmembrane helix</keyword>
<organism evidence="8 9">
    <name type="scientific">Rhodococcus gannanensis</name>
    <dbReference type="NCBI Taxonomy" id="1960308"/>
    <lineage>
        <taxon>Bacteria</taxon>
        <taxon>Bacillati</taxon>
        <taxon>Actinomycetota</taxon>
        <taxon>Actinomycetes</taxon>
        <taxon>Mycobacteriales</taxon>
        <taxon>Nocardiaceae</taxon>
        <taxon>Rhodococcus</taxon>
    </lineage>
</organism>